<protein>
    <submittedName>
        <fullName evidence="1">Uncharacterized protein</fullName>
    </submittedName>
</protein>
<keyword evidence="2" id="KW-1185">Reference proteome</keyword>
<dbReference type="EMBL" id="DS995706">
    <property type="protein sequence ID" value="EEQ33844.1"/>
    <property type="molecule type" value="Genomic_DNA"/>
</dbReference>
<proteinExistence type="predicted"/>
<evidence type="ECO:0000313" key="2">
    <source>
        <dbReference type="Proteomes" id="UP000002035"/>
    </source>
</evidence>
<dbReference type="Proteomes" id="UP000002035">
    <property type="component" value="Unassembled WGS sequence"/>
</dbReference>
<gene>
    <name evidence="1" type="ORF">MCYG_06663</name>
</gene>
<dbReference type="AlphaFoldDB" id="C5FVB0"/>
<name>C5FVB0_ARTOC</name>
<dbReference type="VEuPathDB" id="FungiDB:MCYG_06663"/>
<organism evidence="1 2">
    <name type="scientific">Arthroderma otae (strain ATCC MYA-4605 / CBS 113480)</name>
    <name type="common">Microsporum canis</name>
    <dbReference type="NCBI Taxonomy" id="554155"/>
    <lineage>
        <taxon>Eukaryota</taxon>
        <taxon>Fungi</taxon>
        <taxon>Dikarya</taxon>
        <taxon>Ascomycota</taxon>
        <taxon>Pezizomycotina</taxon>
        <taxon>Eurotiomycetes</taxon>
        <taxon>Eurotiomycetidae</taxon>
        <taxon>Onygenales</taxon>
        <taxon>Arthrodermataceae</taxon>
        <taxon>Microsporum</taxon>
    </lineage>
</organism>
<dbReference type="RefSeq" id="XP_002844699.1">
    <property type="nucleotide sequence ID" value="XM_002844653.1"/>
</dbReference>
<reference evidence="2" key="1">
    <citation type="journal article" date="2012" name="MBio">
        <title>Comparative genome analysis of Trichophyton rubrum and related dermatophytes reveals candidate genes involved in infection.</title>
        <authorList>
            <person name="Martinez D.A."/>
            <person name="Oliver B.G."/>
            <person name="Graeser Y."/>
            <person name="Goldberg J.M."/>
            <person name="Li W."/>
            <person name="Martinez-Rossi N.M."/>
            <person name="Monod M."/>
            <person name="Shelest E."/>
            <person name="Barton R.C."/>
            <person name="Birch E."/>
            <person name="Brakhage A.A."/>
            <person name="Chen Z."/>
            <person name="Gurr S.J."/>
            <person name="Heiman D."/>
            <person name="Heitman J."/>
            <person name="Kosti I."/>
            <person name="Rossi A."/>
            <person name="Saif S."/>
            <person name="Samalova M."/>
            <person name="Saunders C.W."/>
            <person name="Shea T."/>
            <person name="Summerbell R.C."/>
            <person name="Xu J."/>
            <person name="Young S."/>
            <person name="Zeng Q."/>
            <person name="Birren B.W."/>
            <person name="Cuomo C.A."/>
            <person name="White T.C."/>
        </authorList>
    </citation>
    <scope>NUCLEOTIDE SEQUENCE [LARGE SCALE GENOMIC DNA]</scope>
    <source>
        <strain evidence="2">ATCC MYA-4605 / CBS 113480</strain>
    </source>
</reference>
<sequence>MGIDKPNFPPRNNRTVWQVERARGTEMPCSTGKEKKKVSTAFFLSSPPAQRRAKSTGAGRTEVGGLRALPGIIIIYIDHSRMSSSRVQKGGTKGRVREDVRPSGLVEDLFLRSAGWGMFQRQDSLEGYQAGTKEEEEE</sequence>
<dbReference type="GeneID" id="9227097"/>
<evidence type="ECO:0000313" key="1">
    <source>
        <dbReference type="EMBL" id="EEQ33844.1"/>
    </source>
</evidence>
<dbReference type="HOGENOM" id="CLU_1854777_0_0_1"/>
<accession>C5FVB0</accession>